<organism evidence="2 3">
    <name type="scientific">Sphenodon punctatus</name>
    <name type="common">Tuatara</name>
    <name type="synonym">Hatteria punctata</name>
    <dbReference type="NCBI Taxonomy" id="8508"/>
    <lineage>
        <taxon>Eukaryota</taxon>
        <taxon>Metazoa</taxon>
        <taxon>Chordata</taxon>
        <taxon>Craniata</taxon>
        <taxon>Vertebrata</taxon>
        <taxon>Euteleostomi</taxon>
        <taxon>Lepidosauria</taxon>
        <taxon>Sphenodontia</taxon>
        <taxon>Sphenodontidae</taxon>
        <taxon>Sphenodon</taxon>
    </lineage>
</organism>
<keyword evidence="1" id="KW-0268">Exocytosis</keyword>
<reference evidence="2" key="2">
    <citation type="submission" date="2025-09" db="UniProtKB">
        <authorList>
            <consortium name="Ensembl"/>
        </authorList>
    </citation>
    <scope>IDENTIFICATION</scope>
</reference>
<dbReference type="GO" id="GO:0006887">
    <property type="term" value="P:exocytosis"/>
    <property type="evidence" value="ECO:0007669"/>
    <property type="project" value="UniProtKB-KW"/>
</dbReference>
<dbReference type="AlphaFoldDB" id="A0A8D0GWG0"/>
<reference evidence="2" key="1">
    <citation type="submission" date="2025-08" db="UniProtKB">
        <authorList>
            <consortium name="Ensembl"/>
        </authorList>
    </citation>
    <scope>IDENTIFICATION</scope>
</reference>
<name>A0A8D0GWG0_SPHPU</name>
<evidence type="ECO:0000313" key="2">
    <source>
        <dbReference type="Ensembl" id="ENSSPUP00000011056.1"/>
    </source>
</evidence>
<dbReference type="Ensembl" id="ENSSPUT00000011785.1">
    <property type="protein sequence ID" value="ENSSPUP00000011056.1"/>
    <property type="gene ID" value="ENSSPUG00000008495.1"/>
</dbReference>
<keyword evidence="3" id="KW-1185">Reference proteome</keyword>
<dbReference type="GeneTree" id="ENSGT00730000110939"/>
<evidence type="ECO:0000313" key="3">
    <source>
        <dbReference type="Proteomes" id="UP000694392"/>
    </source>
</evidence>
<accession>A0A8D0GWG0</accession>
<protein>
    <submittedName>
        <fullName evidence="2">Uncharacterized protein</fullName>
    </submittedName>
</protein>
<sequence>MDSVCEAPAGNVPREDSKEMDLSHRFSKRELALLYEEVLYTILHRLGKPDPSHVADSEELYEYVQKAFSMDPEEHHVILQRVKELESPIFCLKATVKQARGILGKDVSGEWKNLIGAGGWESLVMSGDGLPLWIGPHWGCCVFKWACRWTSSSGSLDNVGAIQRSYNMSSSVLLAAFPHVDESYRPLKCPFFICIRVVNASVPSPPPLWMFTHHPCWEPGGSSHLSHSPLNVPLTLGRSLH</sequence>
<dbReference type="GO" id="GO:0070382">
    <property type="term" value="C:exocytic vesicle"/>
    <property type="evidence" value="ECO:0007669"/>
    <property type="project" value="TreeGrafter"/>
</dbReference>
<dbReference type="PANTHER" id="PTHR45999:SF3">
    <property type="entry name" value="PROTEIN UNC-13 HOMOLOG D"/>
    <property type="match status" value="1"/>
</dbReference>
<proteinExistence type="predicted"/>
<dbReference type="InterPro" id="IPR052095">
    <property type="entry name" value="UNC-13_domain"/>
</dbReference>
<dbReference type="PANTHER" id="PTHR45999">
    <property type="entry name" value="UNC-13-4A, ISOFORM B"/>
    <property type="match status" value="1"/>
</dbReference>
<evidence type="ECO:0000256" key="1">
    <source>
        <dbReference type="ARBA" id="ARBA00022483"/>
    </source>
</evidence>
<dbReference type="Proteomes" id="UP000694392">
    <property type="component" value="Unplaced"/>
</dbReference>